<evidence type="ECO:0000256" key="2">
    <source>
        <dbReference type="ARBA" id="ARBA00008987"/>
    </source>
</evidence>
<dbReference type="GO" id="GO:0045454">
    <property type="term" value="P:cell redox homeostasis"/>
    <property type="evidence" value="ECO:0007669"/>
    <property type="project" value="TreeGrafter"/>
</dbReference>
<gene>
    <name evidence="5" type="ORF">HMPREF9336_03387</name>
</gene>
<evidence type="ECO:0000313" key="5">
    <source>
        <dbReference type="EMBL" id="EFV11770.1"/>
    </source>
</evidence>
<dbReference type="PANTHER" id="PTHR45663:SF11">
    <property type="entry name" value="GEO12009P1"/>
    <property type="match status" value="1"/>
</dbReference>
<keyword evidence="6" id="KW-1185">Reference proteome</keyword>
<accession>E5XV65</accession>
<evidence type="ECO:0000313" key="6">
    <source>
        <dbReference type="Proteomes" id="UP000004816"/>
    </source>
</evidence>
<dbReference type="HOGENOM" id="CLU_091304_2_1_11"/>
<evidence type="ECO:0000256" key="3">
    <source>
        <dbReference type="ARBA" id="ARBA00023284"/>
    </source>
</evidence>
<comment type="caution">
    <text evidence="5">The sequence shown here is derived from an EMBL/GenBank/DDBJ whole genome shotgun (WGS) entry which is preliminary data.</text>
</comment>
<dbReference type="PANTHER" id="PTHR45663">
    <property type="entry name" value="GEO12009P1"/>
    <property type="match status" value="1"/>
</dbReference>
<dbReference type="InterPro" id="IPR036249">
    <property type="entry name" value="Thioredoxin-like_sf"/>
</dbReference>
<dbReference type="PROSITE" id="PS51352">
    <property type="entry name" value="THIOREDOXIN_2"/>
    <property type="match status" value="1"/>
</dbReference>
<dbReference type="GO" id="GO:0015035">
    <property type="term" value="F:protein-disulfide reductase activity"/>
    <property type="evidence" value="ECO:0007669"/>
    <property type="project" value="TreeGrafter"/>
</dbReference>
<dbReference type="Pfam" id="PF00085">
    <property type="entry name" value="Thioredoxin"/>
    <property type="match status" value="1"/>
</dbReference>
<dbReference type="InterPro" id="IPR013766">
    <property type="entry name" value="Thioredoxin_domain"/>
</dbReference>
<dbReference type="GO" id="GO:0005829">
    <property type="term" value="C:cytosol"/>
    <property type="evidence" value="ECO:0007669"/>
    <property type="project" value="TreeGrafter"/>
</dbReference>
<protein>
    <recommendedName>
        <fullName evidence="4">Thioredoxin domain-containing protein</fullName>
    </recommendedName>
</protein>
<organism evidence="5 6">
    <name type="scientific">Segniliparus rugosus (strain ATCC BAA-974 / DSM 45345 / CCUG 50838 / CIP 108380 / JCM 13579 / CDC 945)</name>
    <dbReference type="NCBI Taxonomy" id="679197"/>
    <lineage>
        <taxon>Bacteria</taxon>
        <taxon>Bacillati</taxon>
        <taxon>Actinomycetota</taxon>
        <taxon>Actinomycetes</taxon>
        <taxon>Mycobacteriales</taxon>
        <taxon>Segniliparaceae</taxon>
        <taxon>Segniliparus</taxon>
    </lineage>
</organism>
<reference evidence="5 6" key="1">
    <citation type="journal article" date="2011" name="Stand. Genomic Sci.">
        <title>High quality draft genome sequence of Segniliparus rugosus CDC 945(T)= (ATCC BAA-974(T)).</title>
        <authorList>
            <person name="Earl A.M."/>
            <person name="Desjardins C.A."/>
            <person name="Fitzgerald M.G."/>
            <person name="Arachchi H.M."/>
            <person name="Zeng Q."/>
            <person name="Mehta T."/>
            <person name="Griggs A."/>
            <person name="Birren B.W."/>
            <person name="Toney N.C."/>
            <person name="Carr J."/>
            <person name="Posey J."/>
            <person name="Butler W.R."/>
        </authorList>
    </citation>
    <scope>NUCLEOTIDE SEQUENCE [LARGE SCALE GENOMIC DNA]</scope>
    <source>
        <strain evidence="6">ATCC BAA-974 / DSM 45345 / CCUG 50838 / CIP 108380 / JCM 13579 / CDC 945</strain>
    </source>
</reference>
<dbReference type="eggNOG" id="COG0526">
    <property type="taxonomic scope" value="Bacteria"/>
</dbReference>
<comment type="similarity">
    <text evidence="2">Belongs to the thioredoxin family.</text>
</comment>
<dbReference type="AlphaFoldDB" id="E5XV65"/>
<feature type="domain" description="Thioredoxin" evidence="4">
    <location>
        <begin position="29"/>
        <end position="144"/>
    </location>
</feature>
<dbReference type="CDD" id="cd02947">
    <property type="entry name" value="TRX_family"/>
    <property type="match status" value="1"/>
</dbReference>
<evidence type="ECO:0000259" key="4">
    <source>
        <dbReference type="PROSITE" id="PS51352"/>
    </source>
</evidence>
<sequence length="144" mass="14879">MNSALPLVVLAVALVVAVAVGALWRSRQGKVRLAKPAAPAVQALNLGELADHGVGAGEPVVLHFSATWCAPCKAARTVIESVVSQGSGRDVELDLDENQALARKLGVLSLPTTLVYDGDGALLARIAGVPKADKLRELLDSAQV</sequence>
<name>E5XV65_SEGRC</name>
<dbReference type="STRING" id="679197.HMPREF9336_03387"/>
<keyword evidence="3" id="KW-0676">Redox-active center</keyword>
<proteinExistence type="inferred from homology"/>
<dbReference type="RefSeq" id="WP_007472350.1">
    <property type="nucleotide sequence ID" value="NZ_KI391953.1"/>
</dbReference>
<dbReference type="SUPFAM" id="SSF52833">
    <property type="entry name" value="Thioredoxin-like"/>
    <property type="match status" value="1"/>
</dbReference>
<dbReference type="EMBL" id="ACZI02000001">
    <property type="protein sequence ID" value="EFV11770.1"/>
    <property type="molecule type" value="Genomic_DNA"/>
</dbReference>
<dbReference type="Proteomes" id="UP000004816">
    <property type="component" value="Unassembled WGS sequence"/>
</dbReference>
<comment type="function">
    <text evidence="1">Participates in various redox reactions through the reversible oxidation of its active center dithiol to a disulfide and catalyzes dithiol-disulfide exchange reactions.</text>
</comment>
<evidence type="ECO:0000256" key="1">
    <source>
        <dbReference type="ARBA" id="ARBA00003318"/>
    </source>
</evidence>
<dbReference type="OrthoDB" id="1495530at2"/>
<dbReference type="Gene3D" id="3.40.30.10">
    <property type="entry name" value="Glutaredoxin"/>
    <property type="match status" value="1"/>
</dbReference>